<dbReference type="InterPro" id="IPR024004">
    <property type="entry name" value="PEP-CTERM/XrtA_GlycosylTrfase"/>
</dbReference>
<keyword evidence="3" id="KW-1185">Reference proteome</keyword>
<dbReference type="Gene3D" id="3.40.50.2000">
    <property type="entry name" value="Glycogen Phosphorylase B"/>
    <property type="match status" value="2"/>
</dbReference>
<evidence type="ECO:0000313" key="3">
    <source>
        <dbReference type="Proteomes" id="UP001235664"/>
    </source>
</evidence>
<evidence type="ECO:0000259" key="1">
    <source>
        <dbReference type="Pfam" id="PF13579"/>
    </source>
</evidence>
<dbReference type="CDD" id="cd03794">
    <property type="entry name" value="GT4_WbuB-like"/>
    <property type="match status" value="1"/>
</dbReference>
<accession>A0ABT9H4H2</accession>
<reference evidence="2 3" key="1">
    <citation type="submission" date="2023-08" db="EMBL/GenBank/DDBJ databases">
        <title>genomic of DY56.</title>
        <authorList>
            <person name="Wang Y."/>
        </authorList>
    </citation>
    <scope>NUCLEOTIDE SEQUENCE [LARGE SCALE GENOMIC DNA]</scope>
    <source>
        <strain evidence="2 3">DY56-A-20</strain>
    </source>
</reference>
<dbReference type="Proteomes" id="UP001235664">
    <property type="component" value="Unassembled WGS sequence"/>
</dbReference>
<dbReference type="Pfam" id="PF13692">
    <property type="entry name" value="Glyco_trans_1_4"/>
    <property type="match status" value="1"/>
</dbReference>
<dbReference type="PANTHER" id="PTHR45947:SF3">
    <property type="entry name" value="SULFOQUINOVOSYL TRANSFERASE SQD2"/>
    <property type="match status" value="1"/>
</dbReference>
<sequence length="418" mass="45859">MTRVLHILDHSLPLHSGYTFRTRAIMKSQIAAGMEVRGLTGPRQGGDAGDGGALQEGLDEEESEGLTFFRAPAEPSGPPGLREWREIERLRHAVERAARRWRPDVLHAHSPALTGMAGLRAARRLGLPFVYEIRAFWEDAAVGNGTGRAGSLKYRLTRALENRVVAGADAVFTICDGLREDLIGRGHEAGKIGLSPNGVDLALFGDPPPRDETLARELELSDGPVVGFVGSFYDYEGLDDLIDALPLLRKRHPRAQLLLVGGGPMDGALRARTRASPAADGLTFTGRVPHSEVERYYSLIDVLAYPRKRSRLTDLVTPLKPLEAMAQRRIVAASDVGGHRELIEDGRTGVLFPPDDPQGCADALADLIDRRSEWEALRERGRAHVAAHHDWAHNIDRYQAVYQSLLCRQADRNSARAA</sequence>
<evidence type="ECO:0000313" key="2">
    <source>
        <dbReference type="EMBL" id="MDP4538192.1"/>
    </source>
</evidence>
<feature type="domain" description="Glycosyltransferase subfamily 4-like N-terminal" evidence="1">
    <location>
        <begin position="17"/>
        <end position="198"/>
    </location>
</feature>
<dbReference type="NCBIfam" id="TIGR04063">
    <property type="entry name" value="stp3"/>
    <property type="match status" value="1"/>
</dbReference>
<comment type="caution">
    <text evidence="2">The sequence shown here is derived from an EMBL/GenBank/DDBJ whole genome shotgun (WGS) entry which is preliminary data.</text>
</comment>
<dbReference type="PANTHER" id="PTHR45947">
    <property type="entry name" value="SULFOQUINOVOSYL TRANSFERASE SQD2"/>
    <property type="match status" value="1"/>
</dbReference>
<name>A0ABT9H4H2_9SPHN</name>
<dbReference type="Pfam" id="PF13579">
    <property type="entry name" value="Glyco_trans_4_4"/>
    <property type="match status" value="1"/>
</dbReference>
<organism evidence="2 3">
    <name type="scientific">Qipengyuania benthica</name>
    <dbReference type="NCBI Taxonomy" id="3067651"/>
    <lineage>
        <taxon>Bacteria</taxon>
        <taxon>Pseudomonadati</taxon>
        <taxon>Pseudomonadota</taxon>
        <taxon>Alphaproteobacteria</taxon>
        <taxon>Sphingomonadales</taxon>
        <taxon>Erythrobacteraceae</taxon>
        <taxon>Qipengyuania</taxon>
    </lineage>
</organism>
<gene>
    <name evidence="2" type="ORF">Q9K01_00940</name>
</gene>
<proteinExistence type="predicted"/>
<dbReference type="SUPFAM" id="SSF53756">
    <property type="entry name" value="UDP-Glycosyltransferase/glycogen phosphorylase"/>
    <property type="match status" value="1"/>
</dbReference>
<dbReference type="EMBL" id="JAVAIL010000001">
    <property type="protein sequence ID" value="MDP4538192.1"/>
    <property type="molecule type" value="Genomic_DNA"/>
</dbReference>
<dbReference type="RefSeq" id="WP_305928338.1">
    <property type="nucleotide sequence ID" value="NZ_JAVAIL010000001.1"/>
</dbReference>
<protein>
    <submittedName>
        <fullName evidence="2">Glycosyltransferase, exosortase A system-associated</fullName>
    </submittedName>
</protein>
<dbReference type="InterPro" id="IPR028098">
    <property type="entry name" value="Glyco_trans_4-like_N"/>
</dbReference>
<dbReference type="InterPro" id="IPR050194">
    <property type="entry name" value="Glycosyltransferase_grp1"/>
</dbReference>